<feature type="chain" id="PRO_5012124957" evidence="1">
    <location>
        <begin position="20"/>
        <end position="146"/>
    </location>
</feature>
<dbReference type="STRING" id="1513793.SAMN06296036_106131"/>
<keyword evidence="1" id="KW-0732">Signal</keyword>
<accession>A0A1Y6BSJ2</accession>
<dbReference type="EMBL" id="FWZT01000006">
    <property type="protein sequence ID" value="SMF17657.1"/>
    <property type="molecule type" value="Genomic_DNA"/>
</dbReference>
<feature type="signal peptide" evidence="1">
    <location>
        <begin position="1"/>
        <end position="19"/>
    </location>
</feature>
<keyword evidence="3" id="KW-1185">Reference proteome</keyword>
<evidence type="ECO:0000313" key="2">
    <source>
        <dbReference type="EMBL" id="SMF17657.1"/>
    </source>
</evidence>
<sequence>MRNLLVAFSLIGLTSSAMSATQRDAQRMKVTSDNVRSSIERIEGECQNVENETDVYIVETLLPAINERLEDASFYFDEAAFELDKDPKSFTGRRQFQRGCSKTSQATLRVGTARIKSLDGKILTPYAEEFDELKDELEFARETAGC</sequence>
<reference evidence="3" key="1">
    <citation type="submission" date="2017-04" db="EMBL/GenBank/DDBJ databases">
        <authorList>
            <person name="Varghese N."/>
            <person name="Submissions S."/>
        </authorList>
    </citation>
    <scope>NUCLEOTIDE SEQUENCE [LARGE SCALE GENOMIC DNA]</scope>
    <source>
        <strain evidence="3">RKEM611</strain>
    </source>
</reference>
<dbReference type="AlphaFoldDB" id="A0A1Y6BSJ2"/>
<dbReference type="Proteomes" id="UP000192907">
    <property type="component" value="Unassembled WGS sequence"/>
</dbReference>
<evidence type="ECO:0000313" key="3">
    <source>
        <dbReference type="Proteomes" id="UP000192907"/>
    </source>
</evidence>
<name>A0A1Y6BSJ2_9BACT</name>
<dbReference type="RefSeq" id="WP_132317889.1">
    <property type="nucleotide sequence ID" value="NZ_FWZT01000006.1"/>
</dbReference>
<proteinExistence type="predicted"/>
<gene>
    <name evidence="2" type="ORF">SAMN06296036_106131</name>
</gene>
<organism evidence="2 3">
    <name type="scientific">Pseudobacteriovorax antillogorgiicola</name>
    <dbReference type="NCBI Taxonomy" id="1513793"/>
    <lineage>
        <taxon>Bacteria</taxon>
        <taxon>Pseudomonadati</taxon>
        <taxon>Bdellovibrionota</taxon>
        <taxon>Oligoflexia</taxon>
        <taxon>Oligoflexales</taxon>
        <taxon>Pseudobacteriovoracaceae</taxon>
        <taxon>Pseudobacteriovorax</taxon>
    </lineage>
</organism>
<protein>
    <submittedName>
        <fullName evidence="2">Uncharacterized protein</fullName>
    </submittedName>
</protein>
<evidence type="ECO:0000256" key="1">
    <source>
        <dbReference type="SAM" id="SignalP"/>
    </source>
</evidence>